<sequence>EALKGKNVPVIDVYDAVSMSVIVPLSEKSIKLNSTSIKIPDFTRGKWKNNKPIFGLDDRY</sequence>
<dbReference type="AlphaFoldDB" id="A0A381WXW4"/>
<feature type="non-terminal residue" evidence="1">
    <location>
        <position position="1"/>
    </location>
</feature>
<evidence type="ECO:0000313" key="1">
    <source>
        <dbReference type="EMBL" id="SVA57280.1"/>
    </source>
</evidence>
<name>A0A381WXW4_9ZZZZ</name>
<accession>A0A381WXW4</accession>
<dbReference type="Gene3D" id="3.30.360.10">
    <property type="entry name" value="Dihydrodipicolinate Reductase, domain 2"/>
    <property type="match status" value="1"/>
</dbReference>
<dbReference type="EMBL" id="UINC01013223">
    <property type="protein sequence ID" value="SVA57280.1"/>
    <property type="molecule type" value="Genomic_DNA"/>
</dbReference>
<proteinExistence type="predicted"/>
<gene>
    <name evidence="1" type="ORF">METZ01_LOCUS110134</name>
</gene>
<protein>
    <submittedName>
        <fullName evidence="1">Uncharacterized protein</fullName>
    </submittedName>
</protein>
<dbReference type="Gene3D" id="3.40.50.720">
    <property type="entry name" value="NAD(P)-binding Rossmann-like Domain"/>
    <property type="match status" value="1"/>
</dbReference>
<organism evidence="1">
    <name type="scientific">marine metagenome</name>
    <dbReference type="NCBI Taxonomy" id="408172"/>
    <lineage>
        <taxon>unclassified sequences</taxon>
        <taxon>metagenomes</taxon>
        <taxon>ecological metagenomes</taxon>
    </lineage>
</organism>
<reference evidence="1" key="1">
    <citation type="submission" date="2018-05" db="EMBL/GenBank/DDBJ databases">
        <authorList>
            <person name="Lanie J.A."/>
            <person name="Ng W.-L."/>
            <person name="Kazmierczak K.M."/>
            <person name="Andrzejewski T.M."/>
            <person name="Davidsen T.M."/>
            <person name="Wayne K.J."/>
            <person name="Tettelin H."/>
            <person name="Glass J.I."/>
            <person name="Rusch D."/>
            <person name="Podicherti R."/>
            <person name="Tsui H.-C.T."/>
            <person name="Winkler M.E."/>
        </authorList>
    </citation>
    <scope>NUCLEOTIDE SEQUENCE</scope>
</reference>